<protein>
    <submittedName>
        <fullName evidence="2">Uncharacterized protein</fullName>
    </submittedName>
</protein>
<name>A0ABV6IZA4_9PROT</name>
<dbReference type="EMBL" id="JBHLVZ010000074">
    <property type="protein sequence ID" value="MFC0388015.1"/>
    <property type="molecule type" value="Genomic_DNA"/>
</dbReference>
<proteinExistence type="predicted"/>
<gene>
    <name evidence="2" type="ORF">ACFFIC_21075</name>
</gene>
<feature type="region of interest" description="Disordered" evidence="1">
    <location>
        <begin position="63"/>
        <end position="82"/>
    </location>
</feature>
<evidence type="ECO:0000313" key="3">
    <source>
        <dbReference type="Proteomes" id="UP001589789"/>
    </source>
</evidence>
<evidence type="ECO:0000256" key="1">
    <source>
        <dbReference type="SAM" id="MobiDB-lite"/>
    </source>
</evidence>
<dbReference type="RefSeq" id="WP_377054021.1">
    <property type="nucleotide sequence ID" value="NZ_JBHLVZ010000074.1"/>
</dbReference>
<reference evidence="2 3" key="1">
    <citation type="submission" date="2024-09" db="EMBL/GenBank/DDBJ databases">
        <authorList>
            <person name="Sun Q."/>
            <person name="Mori K."/>
        </authorList>
    </citation>
    <scope>NUCLEOTIDE SEQUENCE [LARGE SCALE GENOMIC DNA]</scope>
    <source>
        <strain evidence="2 3">CCM 7468</strain>
    </source>
</reference>
<organism evidence="2 3">
    <name type="scientific">Muricoccus vinaceus</name>
    <dbReference type="NCBI Taxonomy" id="424704"/>
    <lineage>
        <taxon>Bacteria</taxon>
        <taxon>Pseudomonadati</taxon>
        <taxon>Pseudomonadota</taxon>
        <taxon>Alphaproteobacteria</taxon>
        <taxon>Acetobacterales</taxon>
        <taxon>Roseomonadaceae</taxon>
        <taxon>Muricoccus</taxon>
    </lineage>
</organism>
<evidence type="ECO:0000313" key="2">
    <source>
        <dbReference type="EMBL" id="MFC0388015.1"/>
    </source>
</evidence>
<dbReference type="Proteomes" id="UP001589789">
    <property type="component" value="Unassembled WGS sequence"/>
</dbReference>
<feature type="compositionally biased region" description="Basic and acidic residues" evidence="1">
    <location>
        <begin position="63"/>
        <end position="73"/>
    </location>
</feature>
<keyword evidence="3" id="KW-1185">Reference proteome</keyword>
<comment type="caution">
    <text evidence="2">The sequence shown here is derived from an EMBL/GenBank/DDBJ whole genome shotgun (WGS) entry which is preliminary data.</text>
</comment>
<sequence length="82" mass="9941">MILGLMVALGSVSLVPEARAQGYGYGHGGYAQPDWERERWKRHEEWRHRRDFWRQRREIGERRAYEAGQRDAWARQQPRGYR</sequence>
<accession>A0ABV6IZA4</accession>